<dbReference type="EMBL" id="QBIY01012994">
    <property type="protein sequence ID" value="RXN13219.1"/>
    <property type="molecule type" value="Genomic_DNA"/>
</dbReference>
<dbReference type="Proteomes" id="UP000290572">
    <property type="component" value="Unassembled WGS sequence"/>
</dbReference>
<feature type="domain" description="Helitron helicase-like" evidence="3">
    <location>
        <begin position="344"/>
        <end position="465"/>
    </location>
</feature>
<evidence type="ECO:0000259" key="3">
    <source>
        <dbReference type="Pfam" id="PF14214"/>
    </source>
</evidence>
<dbReference type="Gene3D" id="3.90.70.120">
    <property type="match status" value="1"/>
</dbReference>
<name>A0A498LXG0_LABRO</name>
<organism evidence="4 5">
    <name type="scientific">Labeo rohita</name>
    <name type="common">Indian major carp</name>
    <name type="synonym">Cyprinus rohita</name>
    <dbReference type="NCBI Taxonomy" id="84645"/>
    <lineage>
        <taxon>Eukaryota</taxon>
        <taxon>Metazoa</taxon>
        <taxon>Chordata</taxon>
        <taxon>Craniata</taxon>
        <taxon>Vertebrata</taxon>
        <taxon>Euteleostomi</taxon>
        <taxon>Actinopterygii</taxon>
        <taxon>Neopterygii</taxon>
        <taxon>Teleostei</taxon>
        <taxon>Ostariophysi</taxon>
        <taxon>Cypriniformes</taxon>
        <taxon>Cyprinidae</taxon>
        <taxon>Labeoninae</taxon>
        <taxon>Labeonini</taxon>
        <taxon>Labeo</taxon>
    </lineage>
</organism>
<evidence type="ECO:0000256" key="1">
    <source>
        <dbReference type="SAM" id="MobiDB-lite"/>
    </source>
</evidence>
<sequence>MQEASGGSSSGNSVLHSVDANPYVLSVTASHFQGDTRYKIYSRGYQCTCNALMFLAVHNERNDLQSFELDRILQRGDAVYTSVKRTLQSKRQFVANFLNFDELPSTVKTNSACYNILKHAQRVGFLKDSPVLGEYENLETTLQCLRADVSDALLLCGTTCIAVFRDRSGRFGYFDSHCRSAYGMPEEESTELPEEEMFNEHEQCTNDISVTDGEMFNEHEECANDISAPDEEMDIDITEEQSNENEHNENEPNDSNNDTAEEQSKGLALDTCLQPPDLGQQLLTYDDGIFCIAPAERNTPVNTFKIPKLESMAFPVQFPDGTNTFDEPGRAKHVSPSRYFNSRLFSIDNRCAKDTNYIFFAQFVTEMHMATSSMSIQLRKGKSMTRDGRRINCSMLQDKQELEKLVINKEATRFMQPLRGTPAYWEKSLRDLFAMLRQLGTPTFFCTFSAAEMRWPDVITAIKAQQGETVN</sequence>
<keyword evidence="4" id="KW-0378">Hydrolase</keyword>
<keyword evidence="4" id="KW-0067">ATP-binding</keyword>
<feature type="region of interest" description="Disordered" evidence="1">
    <location>
        <begin position="241"/>
        <end position="265"/>
    </location>
</feature>
<accession>A0A498LXG0</accession>
<protein>
    <submittedName>
        <fullName evidence="4">Replicase helicase endonuclease</fullName>
    </submittedName>
</protein>
<dbReference type="Pfam" id="PF14214">
    <property type="entry name" value="Helitron_like_N"/>
    <property type="match status" value="1"/>
</dbReference>
<gene>
    <name evidence="4" type="ORF">ROHU_029114</name>
</gene>
<dbReference type="InterPro" id="IPR006928">
    <property type="entry name" value="Herpes_teg_USP"/>
</dbReference>
<dbReference type="AlphaFoldDB" id="A0A498LXG0"/>
<evidence type="ECO:0000313" key="5">
    <source>
        <dbReference type="Proteomes" id="UP000290572"/>
    </source>
</evidence>
<keyword evidence="4" id="KW-0255">Endonuclease</keyword>
<dbReference type="STRING" id="84645.A0A498LXG0"/>
<keyword evidence="4" id="KW-0347">Helicase</keyword>
<dbReference type="InterPro" id="IPR038765">
    <property type="entry name" value="Papain-like_cys_pep_sf"/>
</dbReference>
<dbReference type="GO" id="GO:0004519">
    <property type="term" value="F:endonuclease activity"/>
    <property type="evidence" value="ECO:0007669"/>
    <property type="project" value="UniProtKB-KW"/>
</dbReference>
<proteinExistence type="predicted"/>
<keyword evidence="4" id="KW-0540">Nuclease</keyword>
<feature type="domain" description="Peptidase C76" evidence="2">
    <location>
        <begin position="31"/>
        <end position="180"/>
    </location>
</feature>
<dbReference type="Pfam" id="PF04843">
    <property type="entry name" value="Herpes_teg_N"/>
    <property type="match status" value="1"/>
</dbReference>
<keyword evidence="5" id="KW-1185">Reference proteome</keyword>
<dbReference type="SUPFAM" id="SSF54001">
    <property type="entry name" value="Cysteine proteinases"/>
    <property type="match status" value="1"/>
</dbReference>
<reference evidence="4 5" key="1">
    <citation type="submission" date="2018-03" db="EMBL/GenBank/DDBJ databases">
        <title>Draft genome sequence of Rohu Carp (Labeo rohita).</title>
        <authorList>
            <person name="Das P."/>
            <person name="Kushwaha B."/>
            <person name="Joshi C.G."/>
            <person name="Kumar D."/>
            <person name="Nagpure N.S."/>
            <person name="Sahoo L."/>
            <person name="Das S.P."/>
            <person name="Bit A."/>
            <person name="Patnaik S."/>
            <person name="Meher P.K."/>
            <person name="Jayasankar P."/>
            <person name="Koringa P.G."/>
            <person name="Patel N.V."/>
            <person name="Hinsu A.T."/>
            <person name="Kumar R."/>
            <person name="Pandey M."/>
            <person name="Agarwal S."/>
            <person name="Srivastava S."/>
            <person name="Singh M."/>
            <person name="Iquebal M.A."/>
            <person name="Jaiswal S."/>
            <person name="Angadi U.B."/>
            <person name="Kumar N."/>
            <person name="Raza M."/>
            <person name="Shah T.M."/>
            <person name="Rai A."/>
            <person name="Jena J.K."/>
        </authorList>
    </citation>
    <scope>NUCLEOTIDE SEQUENCE [LARGE SCALE GENOMIC DNA]</scope>
    <source>
        <strain evidence="4">DASCIFA01</strain>
        <tissue evidence="4">Testis</tissue>
    </source>
</reference>
<dbReference type="GO" id="GO:0004386">
    <property type="term" value="F:helicase activity"/>
    <property type="evidence" value="ECO:0007669"/>
    <property type="project" value="UniProtKB-KW"/>
</dbReference>
<comment type="caution">
    <text evidence="4">The sequence shown here is derived from an EMBL/GenBank/DDBJ whole genome shotgun (WGS) entry which is preliminary data.</text>
</comment>
<dbReference type="InterPro" id="IPR025476">
    <property type="entry name" value="Helitron_helicase-like"/>
</dbReference>
<evidence type="ECO:0000259" key="2">
    <source>
        <dbReference type="Pfam" id="PF04843"/>
    </source>
</evidence>
<evidence type="ECO:0000313" key="4">
    <source>
        <dbReference type="EMBL" id="RXN13219.1"/>
    </source>
</evidence>
<keyword evidence="4" id="KW-0547">Nucleotide-binding</keyword>